<dbReference type="InterPro" id="IPR051204">
    <property type="entry name" value="ABC_transp_perm/SBD"/>
</dbReference>
<dbReference type="EMBL" id="BAABGL010000006">
    <property type="protein sequence ID" value="GAA4387906.1"/>
    <property type="molecule type" value="Genomic_DNA"/>
</dbReference>
<feature type="domain" description="ABC transmembrane type-1" evidence="7">
    <location>
        <begin position="15"/>
        <end position="197"/>
    </location>
</feature>
<dbReference type="InterPro" id="IPR035906">
    <property type="entry name" value="MetI-like_sf"/>
</dbReference>
<dbReference type="CDD" id="cd06261">
    <property type="entry name" value="TM_PBP2"/>
    <property type="match status" value="1"/>
</dbReference>
<feature type="transmembrane region" description="Helical" evidence="6">
    <location>
        <begin position="20"/>
        <end position="41"/>
    </location>
</feature>
<name>A0ABP8JAZ5_9MICO</name>
<keyword evidence="5 6" id="KW-0472">Membrane</keyword>
<dbReference type="PANTHER" id="PTHR30177:SF4">
    <property type="entry name" value="OSMOPROTECTANT IMPORT PERMEASE PROTEIN OSMW"/>
    <property type="match status" value="1"/>
</dbReference>
<keyword evidence="3 6" id="KW-0812">Transmembrane</keyword>
<evidence type="ECO:0000256" key="5">
    <source>
        <dbReference type="ARBA" id="ARBA00023136"/>
    </source>
</evidence>
<evidence type="ECO:0000259" key="7">
    <source>
        <dbReference type="PROSITE" id="PS50928"/>
    </source>
</evidence>
<comment type="similarity">
    <text evidence="6">Belongs to the binding-protein-dependent transport system permease family.</text>
</comment>
<protein>
    <submittedName>
        <fullName evidence="8">ABC transporter permease subunit</fullName>
    </submittedName>
</protein>
<feature type="transmembrane region" description="Helical" evidence="6">
    <location>
        <begin position="130"/>
        <end position="159"/>
    </location>
</feature>
<reference evidence="9" key="1">
    <citation type="journal article" date="2019" name="Int. J. Syst. Evol. Microbiol.">
        <title>The Global Catalogue of Microorganisms (GCM) 10K type strain sequencing project: providing services to taxonomists for standard genome sequencing and annotation.</title>
        <authorList>
            <consortium name="The Broad Institute Genomics Platform"/>
            <consortium name="The Broad Institute Genome Sequencing Center for Infectious Disease"/>
            <person name="Wu L."/>
            <person name="Ma J."/>
        </authorList>
    </citation>
    <scope>NUCLEOTIDE SEQUENCE [LARGE SCALE GENOMIC DNA]</scope>
    <source>
        <strain evidence="9">JCM 17808</strain>
    </source>
</reference>
<keyword evidence="4 6" id="KW-1133">Transmembrane helix</keyword>
<evidence type="ECO:0000313" key="9">
    <source>
        <dbReference type="Proteomes" id="UP001500642"/>
    </source>
</evidence>
<organism evidence="8 9">
    <name type="scientific">Brevibacterium pityocampae</name>
    <dbReference type="NCBI Taxonomy" id="506594"/>
    <lineage>
        <taxon>Bacteria</taxon>
        <taxon>Bacillati</taxon>
        <taxon>Actinomycetota</taxon>
        <taxon>Actinomycetes</taxon>
        <taxon>Micrococcales</taxon>
        <taxon>Brevibacteriaceae</taxon>
        <taxon>Brevibacterium</taxon>
    </lineage>
</organism>
<dbReference type="Pfam" id="PF00528">
    <property type="entry name" value="BPD_transp_1"/>
    <property type="match status" value="1"/>
</dbReference>
<dbReference type="SUPFAM" id="SSF161098">
    <property type="entry name" value="MetI-like"/>
    <property type="match status" value="1"/>
</dbReference>
<feature type="transmembrane region" description="Helical" evidence="6">
    <location>
        <begin position="179"/>
        <end position="201"/>
    </location>
</feature>
<sequence>MNWLANNWPQVVDLTGAHLVLSIPAILLSVLIAVPIGRLAFSRPRLGSPLLGAASLMYAIPALPLLIIIPAVLGLPLRSRATMIVALTVYGVALLVRTAADAFAAVDARTRDAAIALGHSRSSVFWRVDLPLAVPVLLSGVRVVTVSTVSLVTIGALIGVPGLGSLLTDGFQRGITAEVVTGVLATVVLALVLDGLLLLLGQALTPWARTKAGRGTHRRAAGAGSRG</sequence>
<evidence type="ECO:0000313" key="8">
    <source>
        <dbReference type="EMBL" id="GAA4387906.1"/>
    </source>
</evidence>
<dbReference type="RefSeq" id="WP_295688649.1">
    <property type="nucleotide sequence ID" value="NZ_BAABGL010000006.1"/>
</dbReference>
<proteinExistence type="inferred from homology"/>
<dbReference type="Proteomes" id="UP001500642">
    <property type="component" value="Unassembled WGS sequence"/>
</dbReference>
<evidence type="ECO:0000256" key="6">
    <source>
        <dbReference type="RuleBase" id="RU363032"/>
    </source>
</evidence>
<dbReference type="Gene3D" id="1.10.3720.10">
    <property type="entry name" value="MetI-like"/>
    <property type="match status" value="1"/>
</dbReference>
<feature type="transmembrane region" description="Helical" evidence="6">
    <location>
        <begin position="81"/>
        <end position="100"/>
    </location>
</feature>
<dbReference type="PANTHER" id="PTHR30177">
    <property type="entry name" value="GLYCINE BETAINE/L-PROLINE TRANSPORT SYSTEM PERMEASE PROTEIN PROW"/>
    <property type="match status" value="1"/>
</dbReference>
<comment type="subcellular location">
    <subcellularLocation>
        <location evidence="6">Cell membrane</location>
        <topology evidence="6">Multi-pass membrane protein</topology>
    </subcellularLocation>
    <subcellularLocation>
        <location evidence="1">Membrane</location>
        <topology evidence="1">Multi-pass membrane protein</topology>
    </subcellularLocation>
</comment>
<evidence type="ECO:0000256" key="3">
    <source>
        <dbReference type="ARBA" id="ARBA00022692"/>
    </source>
</evidence>
<evidence type="ECO:0000256" key="1">
    <source>
        <dbReference type="ARBA" id="ARBA00004141"/>
    </source>
</evidence>
<dbReference type="PROSITE" id="PS50928">
    <property type="entry name" value="ABC_TM1"/>
    <property type="match status" value="1"/>
</dbReference>
<feature type="transmembrane region" description="Helical" evidence="6">
    <location>
        <begin position="53"/>
        <end position="75"/>
    </location>
</feature>
<keyword evidence="2 6" id="KW-0813">Transport</keyword>
<evidence type="ECO:0000256" key="4">
    <source>
        <dbReference type="ARBA" id="ARBA00022989"/>
    </source>
</evidence>
<dbReference type="InterPro" id="IPR000515">
    <property type="entry name" value="MetI-like"/>
</dbReference>
<keyword evidence="9" id="KW-1185">Reference proteome</keyword>
<accession>A0ABP8JAZ5</accession>
<gene>
    <name evidence="8" type="ORF">GCM10023167_12170</name>
</gene>
<evidence type="ECO:0000256" key="2">
    <source>
        <dbReference type="ARBA" id="ARBA00022448"/>
    </source>
</evidence>
<comment type="caution">
    <text evidence="8">The sequence shown here is derived from an EMBL/GenBank/DDBJ whole genome shotgun (WGS) entry which is preliminary data.</text>
</comment>